<dbReference type="EMBL" id="KV892944">
    <property type="protein sequence ID" value="OON19968.1"/>
    <property type="molecule type" value="Genomic_DNA"/>
</dbReference>
<dbReference type="Gene3D" id="2.40.50.140">
    <property type="entry name" value="Nucleic acid-binding proteins"/>
    <property type="match status" value="1"/>
</dbReference>
<protein>
    <recommendedName>
        <fullName evidence="3">MCM OB domain-containing protein</fullName>
    </recommendedName>
</protein>
<evidence type="ECO:0008006" key="3">
    <source>
        <dbReference type="Google" id="ProtNLM"/>
    </source>
</evidence>
<keyword evidence="2" id="KW-1185">Reference proteome</keyword>
<reference evidence="1 2" key="1">
    <citation type="submission" date="2015-03" db="EMBL/GenBank/DDBJ databases">
        <title>Draft genome of the nematode, Opisthorchis viverrini.</title>
        <authorList>
            <person name="Mitreva M."/>
        </authorList>
    </citation>
    <scope>NUCLEOTIDE SEQUENCE [LARGE SCALE GENOMIC DNA]</scope>
    <source>
        <strain evidence="1">Khon Kaen</strain>
    </source>
</reference>
<evidence type="ECO:0000313" key="1">
    <source>
        <dbReference type="EMBL" id="OON19968.1"/>
    </source>
</evidence>
<proteinExistence type="predicted"/>
<dbReference type="AlphaFoldDB" id="A0A1S8WZU2"/>
<dbReference type="SUPFAM" id="SSF50249">
    <property type="entry name" value="Nucleic acid-binding proteins"/>
    <property type="match status" value="1"/>
</dbReference>
<evidence type="ECO:0000313" key="2">
    <source>
        <dbReference type="Proteomes" id="UP000243686"/>
    </source>
</evidence>
<name>A0A1S8WZU2_OPIVI</name>
<gene>
    <name evidence="1" type="ORF">X801_04158</name>
</gene>
<organism evidence="1 2">
    <name type="scientific">Opisthorchis viverrini</name>
    <name type="common">Southeast Asian liver fluke</name>
    <dbReference type="NCBI Taxonomy" id="6198"/>
    <lineage>
        <taxon>Eukaryota</taxon>
        <taxon>Metazoa</taxon>
        <taxon>Spiralia</taxon>
        <taxon>Lophotrochozoa</taxon>
        <taxon>Platyhelminthes</taxon>
        <taxon>Trematoda</taxon>
        <taxon>Digenea</taxon>
        <taxon>Opisthorchiida</taxon>
        <taxon>Opisthorchiata</taxon>
        <taxon>Opisthorchiidae</taxon>
        <taxon>Opisthorchis</taxon>
    </lineage>
</organism>
<feature type="non-terminal residue" evidence="1">
    <location>
        <position position="1"/>
    </location>
</feature>
<dbReference type="InterPro" id="IPR012340">
    <property type="entry name" value="NA-bd_OB-fold"/>
</dbReference>
<accession>A0A1S8WZU2</accession>
<sequence length="67" mass="7273">LEVILRADAVDLAQPGDRCEFIGTLIVVPDISQLATPGQSDANARLEMNLYRIFGQKLIPGLSQAHL</sequence>
<dbReference type="Proteomes" id="UP000243686">
    <property type="component" value="Unassembled WGS sequence"/>
</dbReference>